<dbReference type="PANTHER" id="PTHR43792:SF1">
    <property type="entry name" value="N-ACETYLTRANSFERASE DOMAIN-CONTAINING PROTEIN"/>
    <property type="match status" value="1"/>
</dbReference>
<dbReference type="SUPFAM" id="SSF55729">
    <property type="entry name" value="Acyl-CoA N-acyltransferases (Nat)"/>
    <property type="match status" value="1"/>
</dbReference>
<accession>A0A090PZ71</accession>
<dbReference type="EMBL" id="BBML01000001">
    <property type="protein sequence ID" value="GAK96149.1"/>
    <property type="molecule type" value="Genomic_DNA"/>
</dbReference>
<evidence type="ECO:0000259" key="1">
    <source>
        <dbReference type="PROSITE" id="PS51186"/>
    </source>
</evidence>
<evidence type="ECO:0000313" key="3">
    <source>
        <dbReference type="Proteomes" id="UP000029221"/>
    </source>
</evidence>
<dbReference type="PROSITE" id="PS51186">
    <property type="entry name" value="GNAT"/>
    <property type="match status" value="1"/>
</dbReference>
<dbReference type="Pfam" id="PF13302">
    <property type="entry name" value="Acetyltransf_3"/>
    <property type="match status" value="1"/>
</dbReference>
<evidence type="ECO:0000313" key="2">
    <source>
        <dbReference type="EMBL" id="GAK96149.1"/>
    </source>
</evidence>
<name>A0A090PZ71_9FLAO</name>
<proteinExistence type="predicted"/>
<organism evidence="2 3">
    <name type="scientific">Nonlabens tegetincola</name>
    <dbReference type="NCBI Taxonomy" id="323273"/>
    <lineage>
        <taxon>Bacteria</taxon>
        <taxon>Pseudomonadati</taxon>
        <taxon>Bacteroidota</taxon>
        <taxon>Flavobacteriia</taxon>
        <taxon>Flavobacteriales</taxon>
        <taxon>Flavobacteriaceae</taxon>
        <taxon>Nonlabens</taxon>
    </lineage>
</organism>
<feature type="domain" description="N-acetyltransferase" evidence="1">
    <location>
        <begin position="14"/>
        <end position="180"/>
    </location>
</feature>
<dbReference type="InterPro" id="IPR016181">
    <property type="entry name" value="Acyl_CoA_acyltransferase"/>
</dbReference>
<dbReference type="Gene3D" id="3.40.630.30">
    <property type="match status" value="1"/>
</dbReference>
<sequence length="186" mass="21695">MNSYLLHGEQTDRLRLRKLVYEDFDSWLPLFEKVQVAAYFAMSDELTPFQQCEKWFEKSMSRYKEEKGGMNVLLDKESGNFIGQAGLLVQEFGGNTHLEIGYSLLPDYWGKGYATEIARFLKNEAFRAKWDLDFGNRLISVIHNDNKSSINVALRNGMQPAEIYPQKGQESFTVYEITRQRFRKLP</sequence>
<dbReference type="AlphaFoldDB" id="A0A090PZ71"/>
<dbReference type="Proteomes" id="UP000029221">
    <property type="component" value="Unassembled WGS sequence"/>
</dbReference>
<dbReference type="PANTHER" id="PTHR43792">
    <property type="entry name" value="GNAT FAMILY, PUTATIVE (AFU_ORTHOLOGUE AFUA_3G00765)-RELATED-RELATED"/>
    <property type="match status" value="1"/>
</dbReference>
<comment type="caution">
    <text evidence="2">The sequence shown here is derived from an EMBL/GenBank/DDBJ whole genome shotgun (WGS) entry which is preliminary data.</text>
</comment>
<dbReference type="RefSeq" id="WP_052510270.1">
    <property type="nucleotide sequence ID" value="NZ_BBML01000001.1"/>
</dbReference>
<dbReference type="STRING" id="319236.BST91_10220"/>
<reference evidence="2" key="1">
    <citation type="journal article" date="2014" name="Genome Announc.">
        <title>Draft Genome Sequences of Marine Flavobacterium Nonlabens Strains NR17, NR24, NR27, NR32, NR33, and Ara13.</title>
        <authorList>
            <person name="Nakanishi M."/>
            <person name="Meirelles P."/>
            <person name="Suzuki R."/>
            <person name="Takatani N."/>
            <person name="Mino S."/>
            <person name="Suda W."/>
            <person name="Oshima K."/>
            <person name="Hattori M."/>
            <person name="Ohkuma M."/>
            <person name="Hosokawa M."/>
            <person name="Miyashita K."/>
            <person name="Thompson F.L."/>
            <person name="Niwa A."/>
            <person name="Sawabe T."/>
            <person name="Sawabe T."/>
        </authorList>
    </citation>
    <scope>NUCLEOTIDE SEQUENCE [LARGE SCALE GENOMIC DNA]</scope>
    <source>
        <strain evidence="2">JCM 19294</strain>
    </source>
</reference>
<protein>
    <submittedName>
        <fullName evidence="2">Acetyltransferase</fullName>
    </submittedName>
</protein>
<keyword evidence="2" id="KW-0808">Transferase</keyword>
<keyword evidence="3" id="KW-1185">Reference proteome</keyword>
<gene>
    <name evidence="2" type="ORF">JCM19294_2931</name>
</gene>
<dbReference type="InterPro" id="IPR000182">
    <property type="entry name" value="GNAT_dom"/>
</dbReference>
<dbReference type="InterPro" id="IPR051531">
    <property type="entry name" value="N-acetyltransferase"/>
</dbReference>
<dbReference type="GO" id="GO:0016747">
    <property type="term" value="F:acyltransferase activity, transferring groups other than amino-acyl groups"/>
    <property type="evidence" value="ECO:0007669"/>
    <property type="project" value="InterPro"/>
</dbReference>
<dbReference type="eggNOG" id="COG1670">
    <property type="taxonomic scope" value="Bacteria"/>
</dbReference>